<sequence length="89" mass="10034">MAEYEVTRLLVVTRGPQPRLEGIVSLRHLLTARRIDLHEERHAQRVLTLRARSAEAPATARSGLPPARQILGPGNYCKGQEKLPSRHHQ</sequence>
<evidence type="ECO:0000256" key="1">
    <source>
        <dbReference type="SAM" id="MobiDB-lite"/>
    </source>
</evidence>
<feature type="region of interest" description="Disordered" evidence="1">
    <location>
        <begin position="55"/>
        <end position="89"/>
    </location>
</feature>
<dbReference type="EMBL" id="CP047020">
    <property type="protein sequence ID" value="QHA07723.1"/>
    <property type="molecule type" value="Genomic_DNA"/>
</dbReference>
<evidence type="ECO:0000313" key="2">
    <source>
        <dbReference type="EMBL" id="QHA07723.1"/>
    </source>
</evidence>
<evidence type="ECO:0000313" key="3">
    <source>
        <dbReference type="Proteomes" id="UP000436138"/>
    </source>
</evidence>
<name>A0A6I6N4K0_9ACTN</name>
<gene>
    <name evidence="2" type="ORF">GQF42_34410</name>
</gene>
<feature type="compositionally biased region" description="Basic and acidic residues" evidence="1">
    <location>
        <begin position="79"/>
        <end position="89"/>
    </location>
</feature>
<dbReference type="KEGG" id="sbro:GQF42_34410"/>
<organism evidence="2 3">
    <name type="scientific">Streptomyces broussonetiae</name>
    <dbReference type="NCBI Taxonomy" id="2686304"/>
    <lineage>
        <taxon>Bacteria</taxon>
        <taxon>Bacillati</taxon>
        <taxon>Actinomycetota</taxon>
        <taxon>Actinomycetes</taxon>
        <taxon>Kitasatosporales</taxon>
        <taxon>Streptomycetaceae</taxon>
        <taxon>Streptomyces</taxon>
    </lineage>
</organism>
<dbReference type="Proteomes" id="UP000436138">
    <property type="component" value="Chromosome"/>
</dbReference>
<protein>
    <submittedName>
        <fullName evidence="2">Uncharacterized protein</fullName>
    </submittedName>
</protein>
<accession>A0A6I6N4K0</accession>
<reference evidence="2 3" key="1">
    <citation type="submission" date="2019-12" db="EMBL/GenBank/DDBJ databases">
        <title>Streptomyces sp. strain T44 isolated from rhizosphere soil of Broussonetia papyrifera.</title>
        <authorList>
            <person name="Mo P."/>
        </authorList>
    </citation>
    <scope>NUCLEOTIDE SEQUENCE [LARGE SCALE GENOMIC DNA]</scope>
    <source>
        <strain evidence="2 3">T44</strain>
    </source>
</reference>
<dbReference type="AlphaFoldDB" id="A0A6I6N4K0"/>
<dbReference type="RefSeq" id="WP_158926494.1">
    <property type="nucleotide sequence ID" value="NZ_CP047020.1"/>
</dbReference>
<proteinExistence type="predicted"/>
<keyword evidence="3" id="KW-1185">Reference proteome</keyword>